<evidence type="ECO:0000313" key="2">
    <source>
        <dbReference type="Proteomes" id="UP000645828"/>
    </source>
</evidence>
<dbReference type="EMBL" id="CAJHUB010000763">
    <property type="protein sequence ID" value="CAD7687044.1"/>
    <property type="molecule type" value="Genomic_DNA"/>
</dbReference>
<keyword evidence="2" id="KW-1185">Reference proteome</keyword>
<dbReference type="Proteomes" id="UP000645828">
    <property type="component" value="Unassembled WGS sequence"/>
</dbReference>
<gene>
    <name evidence="1" type="ORF">NYPRO_LOCUS19837</name>
</gene>
<comment type="caution">
    <text evidence="1">The sequence shown here is derived from an EMBL/GenBank/DDBJ whole genome shotgun (WGS) entry which is preliminary data.</text>
</comment>
<reference evidence="1" key="1">
    <citation type="submission" date="2020-12" db="EMBL/GenBank/DDBJ databases">
        <authorList>
            <consortium name="Molecular Ecology Group"/>
        </authorList>
    </citation>
    <scope>NUCLEOTIDE SEQUENCE</scope>
    <source>
        <strain evidence="1">TBG_1078</strain>
    </source>
</reference>
<organism evidence="1 2">
    <name type="scientific">Nyctereutes procyonoides</name>
    <name type="common">Raccoon dog</name>
    <name type="synonym">Canis procyonoides</name>
    <dbReference type="NCBI Taxonomy" id="34880"/>
    <lineage>
        <taxon>Eukaryota</taxon>
        <taxon>Metazoa</taxon>
        <taxon>Chordata</taxon>
        <taxon>Craniata</taxon>
        <taxon>Vertebrata</taxon>
        <taxon>Euteleostomi</taxon>
        <taxon>Mammalia</taxon>
        <taxon>Eutheria</taxon>
        <taxon>Laurasiatheria</taxon>
        <taxon>Carnivora</taxon>
        <taxon>Caniformia</taxon>
        <taxon>Canidae</taxon>
        <taxon>Nyctereutes</taxon>
    </lineage>
</organism>
<dbReference type="AlphaFoldDB" id="A0A811ZEF4"/>
<evidence type="ECO:0000313" key="1">
    <source>
        <dbReference type="EMBL" id="CAD7687044.1"/>
    </source>
</evidence>
<name>A0A811ZEF4_NYCPR</name>
<accession>A0A811ZEF4</accession>
<sequence>MNNSDYRDTCIMHTHTPNTFPSY</sequence>
<protein>
    <submittedName>
        <fullName evidence="1">(raccoon dog) hypothetical protein</fullName>
    </submittedName>
</protein>
<proteinExistence type="predicted"/>